<evidence type="ECO:0000313" key="3">
    <source>
        <dbReference type="Proteomes" id="UP000007590"/>
    </source>
</evidence>
<dbReference type="eggNOG" id="ENOG502ZC3H">
    <property type="taxonomic scope" value="Bacteria"/>
</dbReference>
<dbReference type="AlphaFoldDB" id="H8KNG3"/>
<evidence type="ECO:0000313" key="2">
    <source>
        <dbReference type="EMBL" id="AFD07961.1"/>
    </source>
</evidence>
<dbReference type="OrthoDB" id="1305498at2"/>
<feature type="chain" id="PRO_5003612965" evidence="1">
    <location>
        <begin position="20"/>
        <end position="366"/>
    </location>
</feature>
<organism evidence="2 3">
    <name type="scientific">Solitalea canadensis (strain ATCC 29591 / DSM 3403 / JCM 21819 / LMG 8368 / NBRC 15130 / NCIMB 12057 / USAM 9D)</name>
    <name type="common">Flexibacter canadensis</name>
    <dbReference type="NCBI Taxonomy" id="929556"/>
    <lineage>
        <taxon>Bacteria</taxon>
        <taxon>Pseudomonadati</taxon>
        <taxon>Bacteroidota</taxon>
        <taxon>Sphingobacteriia</taxon>
        <taxon>Sphingobacteriales</taxon>
        <taxon>Sphingobacteriaceae</taxon>
        <taxon>Solitalea</taxon>
    </lineage>
</organism>
<keyword evidence="3" id="KW-1185">Reference proteome</keyword>
<accession>H8KNG3</accession>
<dbReference type="EMBL" id="CP003349">
    <property type="protein sequence ID" value="AFD07961.1"/>
    <property type="molecule type" value="Genomic_DNA"/>
</dbReference>
<protein>
    <submittedName>
        <fullName evidence="2">Uncharacterized protein</fullName>
    </submittedName>
</protein>
<dbReference type="Proteomes" id="UP000007590">
    <property type="component" value="Chromosome"/>
</dbReference>
<sequence length="366" mass="40611">MKRLLLSIALLMLPFIGMCQNTIKEIWTQPAIFKADEPVTLFFDLKGTQLEGETTAVYLWSWFPSEPDAGNWQSSSEFAKLTHVDADVWKITMTPTDYYHVATDQIVALYGLLKNKDGSKVTDAFAPDKGNAINLYNFTDIKSTKISDFYPKTIKGDRPFSIIINANKTWSDCATNATQGALATASEVHIHSGLNDWKVIVENNPANLSKTKLTHLGDGIYRMDMIPWEYYGQQIAITKVNAVFANDTWSKLGLSTNCADFLFNSTGIEIVVPSYNIFPQKITKKDILTLVAVNGDLDASDLNYEVTMGNQKATGKFEGVKPNYRAYIDLVTPLKGQSVDKIHVTIKTNTGNNLLDTDVALTPIGN</sequence>
<dbReference type="HOGENOM" id="CLU_756255_0_0_10"/>
<name>H8KNG3_SOLCM</name>
<gene>
    <name evidence="2" type="ordered locus">Solca_2942</name>
</gene>
<keyword evidence="1" id="KW-0732">Signal</keyword>
<dbReference type="STRING" id="929556.Solca_2942"/>
<evidence type="ECO:0000256" key="1">
    <source>
        <dbReference type="SAM" id="SignalP"/>
    </source>
</evidence>
<dbReference type="RefSeq" id="WP_014681188.1">
    <property type="nucleotide sequence ID" value="NC_017770.1"/>
</dbReference>
<proteinExistence type="predicted"/>
<feature type="signal peptide" evidence="1">
    <location>
        <begin position="1"/>
        <end position="19"/>
    </location>
</feature>
<reference evidence="2" key="1">
    <citation type="submission" date="2012-02" db="EMBL/GenBank/DDBJ databases">
        <title>The complete genome of Solitalea canadensis DSM 3403.</title>
        <authorList>
            <consortium name="US DOE Joint Genome Institute (JGI-PGF)"/>
            <person name="Lucas S."/>
            <person name="Copeland A."/>
            <person name="Lapidus A."/>
            <person name="Glavina del Rio T."/>
            <person name="Dalin E."/>
            <person name="Tice H."/>
            <person name="Bruce D."/>
            <person name="Goodwin L."/>
            <person name="Pitluck S."/>
            <person name="Peters L."/>
            <person name="Ovchinnikova G."/>
            <person name="Lu M."/>
            <person name="Kyrpides N."/>
            <person name="Mavromatis K."/>
            <person name="Ivanova N."/>
            <person name="Brettin T."/>
            <person name="Detter J.C."/>
            <person name="Han C."/>
            <person name="Larimer F."/>
            <person name="Land M."/>
            <person name="Hauser L."/>
            <person name="Markowitz V."/>
            <person name="Cheng J.-F."/>
            <person name="Hugenholtz P."/>
            <person name="Woyke T."/>
            <person name="Wu D."/>
            <person name="Spring S."/>
            <person name="Schroeder M."/>
            <person name="Kopitz M."/>
            <person name="Brambilla E."/>
            <person name="Klenk H.-P."/>
            <person name="Eisen J.A."/>
        </authorList>
    </citation>
    <scope>NUCLEOTIDE SEQUENCE</scope>
    <source>
        <strain evidence="2">DSM 3403</strain>
    </source>
</reference>
<dbReference type="KEGG" id="scn:Solca_2942"/>